<dbReference type="Proteomes" id="UP000331127">
    <property type="component" value="Unassembled WGS sequence"/>
</dbReference>
<evidence type="ECO:0000313" key="2">
    <source>
        <dbReference type="Proteomes" id="UP000331127"/>
    </source>
</evidence>
<comment type="caution">
    <text evidence="1">The sequence shown here is derived from an EMBL/GenBank/DDBJ whole genome shotgun (WGS) entry which is preliminary data.</text>
</comment>
<protein>
    <submittedName>
        <fullName evidence="1">Uncharacterized protein</fullName>
    </submittedName>
</protein>
<organism evidence="1 2">
    <name type="scientific">Acrocarpospora macrocephala</name>
    <dbReference type="NCBI Taxonomy" id="150177"/>
    <lineage>
        <taxon>Bacteria</taxon>
        <taxon>Bacillati</taxon>
        <taxon>Actinomycetota</taxon>
        <taxon>Actinomycetes</taxon>
        <taxon>Streptosporangiales</taxon>
        <taxon>Streptosporangiaceae</taxon>
        <taxon>Acrocarpospora</taxon>
    </lineage>
</organism>
<proteinExistence type="predicted"/>
<keyword evidence="2" id="KW-1185">Reference proteome</keyword>
<sequence>MTTRRWDIDERQTGIADGSAMDPQVQSLLDTMKRDGWVTEEPEAHLLPHLRRACGEDWTLTTEQLLDDGVYEVTLTPTNENKDIKPIEVHRTAIRLLSAIAEPVFFVRQSEPGVFDCVTGVLDGDPPGFRSHGHLVRLILN</sequence>
<accession>A0A5M3X3K7</accession>
<reference evidence="1 2" key="1">
    <citation type="submission" date="2019-10" db="EMBL/GenBank/DDBJ databases">
        <title>Whole genome shotgun sequence of Acrocarpospora macrocephala NBRC 16266.</title>
        <authorList>
            <person name="Ichikawa N."/>
            <person name="Kimura A."/>
            <person name="Kitahashi Y."/>
            <person name="Komaki H."/>
            <person name="Oguchi A."/>
        </authorList>
    </citation>
    <scope>NUCLEOTIDE SEQUENCE [LARGE SCALE GENOMIC DNA]</scope>
    <source>
        <strain evidence="1 2">NBRC 16266</strain>
    </source>
</reference>
<dbReference type="RefSeq" id="WP_155360355.1">
    <property type="nucleotide sequence ID" value="NZ_BAAAHL010000073.1"/>
</dbReference>
<dbReference type="EMBL" id="BLAE01000071">
    <property type="protein sequence ID" value="GES15216.1"/>
    <property type="molecule type" value="Genomic_DNA"/>
</dbReference>
<gene>
    <name evidence="1" type="ORF">Amac_088130</name>
</gene>
<dbReference type="AlphaFoldDB" id="A0A5M3X3K7"/>
<name>A0A5M3X3K7_9ACTN</name>
<dbReference type="OrthoDB" id="3528236at2"/>
<evidence type="ECO:0000313" key="1">
    <source>
        <dbReference type="EMBL" id="GES15216.1"/>
    </source>
</evidence>